<dbReference type="Pfam" id="PF03965">
    <property type="entry name" value="Penicillinase_R"/>
    <property type="match status" value="1"/>
</dbReference>
<dbReference type="RefSeq" id="WP_141632581.1">
    <property type="nucleotide sequence ID" value="NZ_VIGB01000003.1"/>
</dbReference>
<keyword evidence="4" id="KW-0804">Transcription</keyword>
<dbReference type="EMBL" id="VIGB01000003">
    <property type="protein sequence ID" value="TQF01858.1"/>
    <property type="molecule type" value="Genomic_DNA"/>
</dbReference>
<dbReference type="InterPro" id="IPR036388">
    <property type="entry name" value="WH-like_DNA-bd_sf"/>
</dbReference>
<keyword evidence="3" id="KW-0238">DNA-binding</keyword>
<gene>
    <name evidence="5" type="ORF">E6W39_05760</name>
</gene>
<dbReference type="InterPro" id="IPR036390">
    <property type="entry name" value="WH_DNA-bd_sf"/>
</dbReference>
<evidence type="ECO:0000313" key="6">
    <source>
        <dbReference type="Proteomes" id="UP000319103"/>
    </source>
</evidence>
<organism evidence="5 6">
    <name type="scientific">Kitasatospora acidiphila</name>
    <dbReference type="NCBI Taxonomy" id="2567942"/>
    <lineage>
        <taxon>Bacteria</taxon>
        <taxon>Bacillati</taxon>
        <taxon>Actinomycetota</taxon>
        <taxon>Actinomycetes</taxon>
        <taxon>Kitasatosporales</taxon>
        <taxon>Streptomycetaceae</taxon>
        <taxon>Kitasatospora</taxon>
    </lineage>
</organism>
<dbReference type="GO" id="GO:0003677">
    <property type="term" value="F:DNA binding"/>
    <property type="evidence" value="ECO:0007669"/>
    <property type="project" value="UniProtKB-KW"/>
</dbReference>
<evidence type="ECO:0000256" key="4">
    <source>
        <dbReference type="ARBA" id="ARBA00023163"/>
    </source>
</evidence>
<name>A0A540VYL3_9ACTN</name>
<dbReference type="Proteomes" id="UP000319103">
    <property type="component" value="Unassembled WGS sequence"/>
</dbReference>
<dbReference type="OrthoDB" id="9813987at2"/>
<dbReference type="InterPro" id="IPR005650">
    <property type="entry name" value="BlaI_family"/>
</dbReference>
<dbReference type="Gene3D" id="6.10.140.850">
    <property type="match status" value="1"/>
</dbReference>
<protein>
    <submittedName>
        <fullName evidence="5">BlaI/MecI/CopY family transcriptional regulator</fullName>
    </submittedName>
</protein>
<sequence length="122" mass="13983">MRRLGELEAEIMDRLWSWSRPATVRELVDDLNLVRPIAYTTVMTVADILHNKGHLRRRKLGRAWLYEPVRSREEYTAALMADALTSSPDRSTALAHFAEQISPDEQQALRQALEGLLRGRGE</sequence>
<dbReference type="Gene3D" id="1.10.10.10">
    <property type="entry name" value="Winged helix-like DNA-binding domain superfamily/Winged helix DNA-binding domain"/>
    <property type="match status" value="1"/>
</dbReference>
<comment type="caution">
    <text evidence="5">The sequence shown here is derived from an EMBL/GenBank/DDBJ whole genome shotgun (WGS) entry which is preliminary data.</text>
</comment>
<keyword evidence="2" id="KW-0805">Transcription regulation</keyword>
<evidence type="ECO:0000313" key="5">
    <source>
        <dbReference type="EMBL" id="TQF01858.1"/>
    </source>
</evidence>
<evidence type="ECO:0000256" key="3">
    <source>
        <dbReference type="ARBA" id="ARBA00023125"/>
    </source>
</evidence>
<reference evidence="5 6" key="1">
    <citation type="submission" date="2019-06" db="EMBL/GenBank/DDBJ databases">
        <title>Description of Kitasatospora acidophila sp. nov. isolated from pine grove soil, and reclassification of Streptomyces novaecaesareae to Kitasatospora novaeceasareae comb. nov.</title>
        <authorList>
            <person name="Kim M.J."/>
        </authorList>
    </citation>
    <scope>NUCLEOTIDE SEQUENCE [LARGE SCALE GENOMIC DNA]</scope>
    <source>
        <strain evidence="5 6">MMS16-CNU292</strain>
    </source>
</reference>
<evidence type="ECO:0000256" key="1">
    <source>
        <dbReference type="ARBA" id="ARBA00011046"/>
    </source>
</evidence>
<evidence type="ECO:0000256" key="2">
    <source>
        <dbReference type="ARBA" id="ARBA00023015"/>
    </source>
</evidence>
<comment type="similarity">
    <text evidence="1">Belongs to the BlaI transcriptional regulatory family.</text>
</comment>
<dbReference type="AlphaFoldDB" id="A0A540VYL3"/>
<keyword evidence="6" id="KW-1185">Reference proteome</keyword>
<proteinExistence type="inferred from homology"/>
<accession>A0A540VYL3</accession>
<dbReference type="SUPFAM" id="SSF46785">
    <property type="entry name" value="Winged helix' DNA-binding domain"/>
    <property type="match status" value="1"/>
</dbReference>
<dbReference type="GO" id="GO:0045892">
    <property type="term" value="P:negative regulation of DNA-templated transcription"/>
    <property type="evidence" value="ECO:0007669"/>
    <property type="project" value="InterPro"/>
</dbReference>